<keyword evidence="2" id="KW-1185">Reference proteome</keyword>
<protein>
    <submittedName>
        <fullName evidence="1">Uncharacterized protein</fullName>
    </submittedName>
</protein>
<name>A0ABY7NTC2_9ACTN</name>
<evidence type="ECO:0000313" key="1">
    <source>
        <dbReference type="EMBL" id="WBO61456.1"/>
    </source>
</evidence>
<reference evidence="1 2" key="1">
    <citation type="submission" date="2022-12" db="EMBL/GenBank/DDBJ databases">
        <authorList>
            <person name="Mo P."/>
        </authorList>
    </citation>
    <scope>NUCLEOTIDE SEQUENCE [LARGE SCALE GENOMIC DNA]</scope>
    <source>
        <strain evidence="1 2">HUAS 2-6</strain>
    </source>
</reference>
<sequence>MECLKLLMEDFLGHPAVIPRESPGSCEVEVCYRLHDYETSRYGKAHSLCG</sequence>
<dbReference type="RefSeq" id="WP_270079418.1">
    <property type="nucleotide sequence ID" value="NZ_CP115300.1"/>
</dbReference>
<evidence type="ECO:0000313" key="2">
    <source>
        <dbReference type="Proteomes" id="UP001212326"/>
    </source>
</evidence>
<gene>
    <name evidence="1" type="ORF">O1G22_00430</name>
</gene>
<accession>A0ABY7NTC2</accession>
<dbReference type="Proteomes" id="UP001212326">
    <property type="component" value="Chromosome"/>
</dbReference>
<proteinExistence type="predicted"/>
<dbReference type="EMBL" id="CP115300">
    <property type="protein sequence ID" value="WBO61456.1"/>
    <property type="molecule type" value="Genomic_DNA"/>
</dbReference>
<organism evidence="1 2">
    <name type="scientific">Streptomyces camelliae</name>
    <dbReference type="NCBI Taxonomy" id="3004093"/>
    <lineage>
        <taxon>Bacteria</taxon>
        <taxon>Bacillati</taxon>
        <taxon>Actinomycetota</taxon>
        <taxon>Actinomycetes</taxon>
        <taxon>Kitasatosporales</taxon>
        <taxon>Streptomycetaceae</taxon>
        <taxon>Streptomyces</taxon>
    </lineage>
</organism>